<dbReference type="InterPro" id="IPR050925">
    <property type="entry name" value="Rhomboid_protease_S54"/>
</dbReference>
<dbReference type="InterPro" id="IPR035952">
    <property type="entry name" value="Rhomboid-like_sf"/>
</dbReference>
<keyword evidence="5 8" id="KW-1133">Transmembrane helix</keyword>
<feature type="region of interest" description="Disordered" evidence="7">
    <location>
        <begin position="138"/>
        <end position="161"/>
    </location>
</feature>
<keyword evidence="4" id="KW-0378">Hydrolase</keyword>
<dbReference type="RefSeq" id="WP_210658957.1">
    <property type="nucleotide sequence ID" value="NZ_JAGKQQ010000001.1"/>
</dbReference>
<evidence type="ECO:0000256" key="2">
    <source>
        <dbReference type="ARBA" id="ARBA00009045"/>
    </source>
</evidence>
<feature type="transmembrane region" description="Helical" evidence="8">
    <location>
        <begin position="264"/>
        <end position="282"/>
    </location>
</feature>
<keyword evidence="6 8" id="KW-0472">Membrane</keyword>
<evidence type="ECO:0000256" key="7">
    <source>
        <dbReference type="SAM" id="MobiDB-lite"/>
    </source>
</evidence>
<evidence type="ECO:0000256" key="6">
    <source>
        <dbReference type="ARBA" id="ARBA00023136"/>
    </source>
</evidence>
<evidence type="ECO:0000256" key="1">
    <source>
        <dbReference type="ARBA" id="ARBA00004141"/>
    </source>
</evidence>
<evidence type="ECO:0000313" key="11">
    <source>
        <dbReference type="Proteomes" id="UP000676565"/>
    </source>
</evidence>
<dbReference type="PANTHER" id="PTHR43731:SF14">
    <property type="entry name" value="PRESENILIN-ASSOCIATED RHOMBOID-LIKE PROTEIN, MITOCHONDRIAL"/>
    <property type="match status" value="1"/>
</dbReference>
<evidence type="ECO:0000256" key="5">
    <source>
        <dbReference type="ARBA" id="ARBA00022989"/>
    </source>
</evidence>
<dbReference type="GO" id="GO:0006508">
    <property type="term" value="P:proteolysis"/>
    <property type="evidence" value="ECO:0007669"/>
    <property type="project" value="UniProtKB-KW"/>
</dbReference>
<feature type="transmembrane region" description="Helical" evidence="8">
    <location>
        <begin position="170"/>
        <end position="191"/>
    </location>
</feature>
<dbReference type="SUPFAM" id="SSF144091">
    <property type="entry name" value="Rhomboid-like"/>
    <property type="match status" value="1"/>
</dbReference>
<evidence type="ECO:0000256" key="4">
    <source>
        <dbReference type="ARBA" id="ARBA00022801"/>
    </source>
</evidence>
<dbReference type="Pfam" id="PF01694">
    <property type="entry name" value="Rhomboid"/>
    <property type="match status" value="1"/>
</dbReference>
<feature type="transmembrane region" description="Helical" evidence="8">
    <location>
        <begin position="375"/>
        <end position="395"/>
    </location>
</feature>
<dbReference type="PANTHER" id="PTHR43731">
    <property type="entry name" value="RHOMBOID PROTEASE"/>
    <property type="match status" value="1"/>
</dbReference>
<feature type="transmembrane region" description="Helical" evidence="8">
    <location>
        <begin position="288"/>
        <end position="309"/>
    </location>
</feature>
<comment type="caution">
    <text evidence="10">The sequence shown here is derived from an EMBL/GenBank/DDBJ whole genome shotgun (WGS) entry which is preliminary data.</text>
</comment>
<evidence type="ECO:0000259" key="9">
    <source>
        <dbReference type="Pfam" id="PF01694"/>
    </source>
</evidence>
<comment type="subcellular location">
    <subcellularLocation>
        <location evidence="1">Membrane</location>
        <topology evidence="1">Multi-pass membrane protein</topology>
    </subcellularLocation>
</comment>
<keyword evidence="3 8" id="KW-0812">Transmembrane</keyword>
<sequence>MPVMEPGHETESPACADETPLPIQVNGLELSSAPAAPPAPVPSAPTAASVLLWIAASEGAWFPSRFATESGTSRDSLDDPLAELRLAGLIAATDWLRGEGQGYTLTPAGTSATTTPAVLELLKQGRPAAHIAALIAPPEQDAPPAGSRASETEDESDADRDVARSLRPPLVVPILLMANALWFFICVVWGIRWGLPLSRSLWAGHSEILHRFGAVTGLDLIHGEWWRLITCCFVHIGAVHLILNMFALAMMGPLAELLWGRRRLLIIYLVSGLGGSALAMALRPDVLLAGASGAIWGIQMSLFAWLFTFRRQLPPHVAADWLRRLTIVFLLNAGGSFLPNVSWEGHLGGGVVGFAAAGLLNAVRFGDRQRRLAARVLLVLLPLFCLAGLASAMGARGTPKWQQIHQRLAAIEQQNRVRALVQQFDDEVAPRLVRLTGEGGPKREARINVTPGELNALLILKDTKRVPEKLARTREKVEELKKTAEEVAELTAGTSTGVLPLDQHRGRVHQFALARAKSLELLLALLDSATPPPRAAWDAWQAARLDADRLWEETKTR</sequence>
<evidence type="ECO:0000256" key="8">
    <source>
        <dbReference type="SAM" id="Phobius"/>
    </source>
</evidence>
<feature type="transmembrane region" description="Helical" evidence="8">
    <location>
        <begin position="225"/>
        <end position="252"/>
    </location>
</feature>
<evidence type="ECO:0000313" key="10">
    <source>
        <dbReference type="EMBL" id="MBP3958715.1"/>
    </source>
</evidence>
<gene>
    <name evidence="10" type="ORF">J8F10_26010</name>
</gene>
<keyword evidence="10" id="KW-0645">Protease</keyword>
<keyword evidence="11" id="KW-1185">Reference proteome</keyword>
<dbReference type="Proteomes" id="UP000676565">
    <property type="component" value="Unassembled WGS sequence"/>
</dbReference>
<feature type="transmembrane region" description="Helical" evidence="8">
    <location>
        <begin position="321"/>
        <end position="339"/>
    </location>
</feature>
<name>A0ABS5BZQ4_9BACT</name>
<protein>
    <submittedName>
        <fullName evidence="10">Rhomboid family intramembrane serine protease</fullName>
    </submittedName>
</protein>
<accession>A0ABS5BZQ4</accession>
<reference evidence="10 11" key="1">
    <citation type="submission" date="2021-04" db="EMBL/GenBank/DDBJ databases">
        <authorList>
            <person name="Ivanova A."/>
        </authorList>
    </citation>
    <scope>NUCLEOTIDE SEQUENCE [LARGE SCALE GENOMIC DNA]</scope>
    <source>
        <strain evidence="10 11">G18</strain>
    </source>
</reference>
<feature type="transmembrane region" description="Helical" evidence="8">
    <location>
        <begin position="345"/>
        <end position="363"/>
    </location>
</feature>
<comment type="similarity">
    <text evidence="2">Belongs to the peptidase S54 family.</text>
</comment>
<dbReference type="Gene3D" id="1.20.1540.10">
    <property type="entry name" value="Rhomboid-like"/>
    <property type="match status" value="1"/>
</dbReference>
<proteinExistence type="inferred from homology"/>
<dbReference type="InterPro" id="IPR022764">
    <property type="entry name" value="Peptidase_S54_rhomboid_dom"/>
</dbReference>
<dbReference type="GO" id="GO:0008233">
    <property type="term" value="F:peptidase activity"/>
    <property type="evidence" value="ECO:0007669"/>
    <property type="project" value="UniProtKB-KW"/>
</dbReference>
<feature type="domain" description="Peptidase S54 rhomboid" evidence="9">
    <location>
        <begin position="223"/>
        <end position="359"/>
    </location>
</feature>
<evidence type="ECO:0000256" key="3">
    <source>
        <dbReference type="ARBA" id="ARBA00022692"/>
    </source>
</evidence>
<organism evidence="10 11">
    <name type="scientific">Gemmata palustris</name>
    <dbReference type="NCBI Taxonomy" id="2822762"/>
    <lineage>
        <taxon>Bacteria</taxon>
        <taxon>Pseudomonadati</taxon>
        <taxon>Planctomycetota</taxon>
        <taxon>Planctomycetia</taxon>
        <taxon>Gemmatales</taxon>
        <taxon>Gemmataceae</taxon>
        <taxon>Gemmata</taxon>
    </lineage>
</organism>
<dbReference type="EMBL" id="JAGKQQ010000001">
    <property type="protein sequence ID" value="MBP3958715.1"/>
    <property type="molecule type" value="Genomic_DNA"/>
</dbReference>